<comment type="caution">
    <text evidence="2">The sequence shown here is derived from an EMBL/GenBank/DDBJ whole genome shotgun (WGS) entry which is preliminary data.</text>
</comment>
<evidence type="ECO:0000256" key="1">
    <source>
        <dbReference type="SAM" id="MobiDB-lite"/>
    </source>
</evidence>
<proteinExistence type="predicted"/>
<sequence>MLRNQYGDRIRHAKRDHWNACIEEADTCDVWTIGKFVRAGSSDGGKGSIPPMRRPGSDTTTRQSEEKGKIFFDTFFPAPPPEAARRLRETYPDNVFEFANVLDAQIVAACKRLKEFKAPGPDGIPNKSARHALEKRASNGHAGLQRRNKSFAGAVERVAGYGGRDETASRAIQQRLLLPWPRVPSLLLPGLLALGAHTLGDALDPRGRNIHTWSAQGLPYWWGAGNDCVGLPPSWVLSPEGEVQVGQPRILRDRAGVEEDFS</sequence>
<evidence type="ECO:0000313" key="2">
    <source>
        <dbReference type="EMBL" id="KAH9830560.1"/>
    </source>
</evidence>
<gene>
    <name evidence="2" type="ORF">C8Q71DRAFT_885640</name>
</gene>
<protein>
    <submittedName>
        <fullName evidence="2">Uncharacterized protein</fullName>
    </submittedName>
</protein>
<accession>A0ABQ8K268</accession>
<feature type="region of interest" description="Disordered" evidence="1">
    <location>
        <begin position="42"/>
        <end position="64"/>
    </location>
</feature>
<reference evidence="2 3" key="1">
    <citation type="journal article" date="2021" name="Environ. Microbiol.">
        <title>Gene family expansions and transcriptome signatures uncover fungal adaptations to wood decay.</title>
        <authorList>
            <person name="Hage H."/>
            <person name="Miyauchi S."/>
            <person name="Viragh M."/>
            <person name="Drula E."/>
            <person name="Min B."/>
            <person name="Chaduli D."/>
            <person name="Navarro D."/>
            <person name="Favel A."/>
            <person name="Norest M."/>
            <person name="Lesage-Meessen L."/>
            <person name="Balint B."/>
            <person name="Merenyi Z."/>
            <person name="de Eugenio L."/>
            <person name="Morin E."/>
            <person name="Martinez A.T."/>
            <person name="Baldrian P."/>
            <person name="Stursova M."/>
            <person name="Martinez M.J."/>
            <person name="Novotny C."/>
            <person name="Magnuson J.K."/>
            <person name="Spatafora J.W."/>
            <person name="Maurice S."/>
            <person name="Pangilinan J."/>
            <person name="Andreopoulos W."/>
            <person name="LaButti K."/>
            <person name="Hundley H."/>
            <person name="Na H."/>
            <person name="Kuo A."/>
            <person name="Barry K."/>
            <person name="Lipzen A."/>
            <person name="Henrissat B."/>
            <person name="Riley R."/>
            <person name="Ahrendt S."/>
            <person name="Nagy L.G."/>
            <person name="Grigoriev I.V."/>
            <person name="Martin F."/>
            <person name="Rosso M.N."/>
        </authorList>
    </citation>
    <scope>NUCLEOTIDE SEQUENCE [LARGE SCALE GENOMIC DNA]</scope>
    <source>
        <strain evidence="2 3">CIRM-BRFM 1785</strain>
    </source>
</reference>
<name>A0ABQ8K268_9APHY</name>
<dbReference type="RefSeq" id="XP_047773855.1">
    <property type="nucleotide sequence ID" value="XM_047928565.1"/>
</dbReference>
<dbReference type="Proteomes" id="UP000814176">
    <property type="component" value="Unassembled WGS sequence"/>
</dbReference>
<dbReference type="EMBL" id="JADCUA010000030">
    <property type="protein sequence ID" value="KAH9830560.1"/>
    <property type="molecule type" value="Genomic_DNA"/>
</dbReference>
<evidence type="ECO:0000313" key="3">
    <source>
        <dbReference type="Proteomes" id="UP000814176"/>
    </source>
</evidence>
<organism evidence="2 3">
    <name type="scientific">Rhodofomes roseus</name>
    <dbReference type="NCBI Taxonomy" id="34475"/>
    <lineage>
        <taxon>Eukaryota</taxon>
        <taxon>Fungi</taxon>
        <taxon>Dikarya</taxon>
        <taxon>Basidiomycota</taxon>
        <taxon>Agaricomycotina</taxon>
        <taxon>Agaricomycetes</taxon>
        <taxon>Polyporales</taxon>
        <taxon>Rhodofomes</taxon>
    </lineage>
</organism>
<dbReference type="GeneID" id="72009297"/>
<keyword evidence="3" id="KW-1185">Reference proteome</keyword>